<dbReference type="PROSITE" id="PS51257">
    <property type="entry name" value="PROKAR_LIPOPROTEIN"/>
    <property type="match status" value="1"/>
</dbReference>
<sequence length="726" mass="79878">MNKKTVILLSTTMMSIATAACAFCVAQTANAADTYVDSGTSTAKVTTPPPIENSSSQKTGTFDKSVIKSSDSSDKDNIKPETNSKPKSGTNIDTKSDIKTESKLEAKSDVKSDAKLDTKTNVNTGVKTTAKSNADSVVNTDAKTELNIDSKSKSEEAPVSPTIFNQALFASGKPGPNQTPKPQTQTTELKVSLCWETMNKDNKNAFIKGDSDFGQLNFENWDFGSTLDSSRQDVKDAFKNIQFQIKDTTDNKVVATTTGTYDPDTATSATKSLGSYDSSHTYEVSVVNSTIPSPYYVTYNNVEANESAVFEDDVSYFTWEPSKAKDKQSHNKYFRLNALEIVYAKDEDVAAKCFSYEQPKKDDGNYRSDGNWKFTYTTDNIFERLRVKDNAIQFPTDENGKPKVPVKAGYEFVGWQFYVAKKTNGQPYTSYDRMWDDNKTIINSTTVAYVPFNAQTTAYPYLFAVLRDNKGVNTFGSMLGTQYCSTNHTFVVFPLWKVSGHTVTFMDGDTQYAQVKVQEGKTINSDEWTDQSMPDKPTKAGFTFKEWNTASDGKNGSVFTASTIVSEDTTVYAIYTQISPAPTPSPEPTPTPTPVPEPKPEPSPTPEPEPAPEPDVMPEPEPKPVPDVPNVSDDSWIPVPEIVPENPEYSVVEKPVLNPVHSSDKPVEHSVEQRFKAVDAGEAYSAKVPAKHLPDTGVSLVMSISALFVSLFAGFGLSMFKSRRKH</sequence>
<dbReference type="Pfam" id="PF09479">
    <property type="entry name" value="Flg_new"/>
    <property type="match status" value="2"/>
</dbReference>
<dbReference type="RefSeq" id="WP_004121771.1">
    <property type="nucleotide sequence ID" value="NZ_ADEQ01000010.1"/>
</dbReference>
<dbReference type="InterPro" id="IPR042229">
    <property type="entry name" value="Listeria/Bacterioides_rpt_sf"/>
</dbReference>
<feature type="signal peptide" evidence="4">
    <location>
        <begin position="1"/>
        <end position="31"/>
    </location>
</feature>
<feature type="compositionally biased region" description="Polar residues" evidence="2">
    <location>
        <begin position="52"/>
        <end position="62"/>
    </location>
</feature>
<evidence type="ECO:0000256" key="4">
    <source>
        <dbReference type="SAM" id="SignalP"/>
    </source>
</evidence>
<name>I4LT83_GARVA</name>
<feature type="compositionally biased region" description="Basic and acidic residues" evidence="2">
    <location>
        <begin position="71"/>
        <end position="84"/>
    </location>
</feature>
<reference evidence="5 6" key="1">
    <citation type="journal article" date="2012" name="J. Bacteriol.">
        <title>Comparative Genomic Analyses of 17 Clinical Isolates of Gardnerella vaginalis Provide Evidence of Multiple Genetically Isolated Clades Consistent with Subspeciation into Genovars.</title>
        <authorList>
            <person name="Ahmed A."/>
            <person name="Earl J."/>
            <person name="Retchless A."/>
            <person name="Hillier S."/>
            <person name="Rabe L."/>
            <person name="Cherpes T."/>
            <person name="Powell E."/>
            <person name="Janto B."/>
            <person name="Eutsey R."/>
            <person name="Hiller N.L."/>
            <person name="Boissy R."/>
            <person name="Dahlgreen M."/>
            <person name="Hall B."/>
            <person name="Costerton J."/>
            <person name="Post J.C."/>
            <person name="Hu F."/>
            <person name="Ehrlich G."/>
        </authorList>
    </citation>
    <scope>NUCLEOTIDE SEQUENCE [LARGE SCALE GENOMIC DNA]</scope>
    <source>
        <strain evidence="5 6">55152</strain>
    </source>
</reference>
<keyword evidence="4" id="KW-0732">Signal</keyword>
<organism evidence="5 6">
    <name type="scientific">Gardnerella vaginalis 55152</name>
    <dbReference type="NCBI Taxonomy" id="698955"/>
    <lineage>
        <taxon>Bacteria</taxon>
        <taxon>Bacillati</taxon>
        <taxon>Actinomycetota</taxon>
        <taxon>Actinomycetes</taxon>
        <taxon>Bifidobacteriales</taxon>
        <taxon>Bifidobacteriaceae</taxon>
        <taxon>Gardnerella</taxon>
    </lineage>
</organism>
<feature type="region of interest" description="Disordered" evidence="2">
    <location>
        <begin position="39"/>
        <end position="110"/>
    </location>
</feature>
<keyword evidence="3" id="KW-0472">Membrane</keyword>
<dbReference type="Proteomes" id="UP000005936">
    <property type="component" value="Unassembled WGS sequence"/>
</dbReference>
<feature type="transmembrane region" description="Helical" evidence="3">
    <location>
        <begin position="697"/>
        <end position="720"/>
    </location>
</feature>
<feature type="chain" id="PRO_5003693685" description="Gram-positive cocci surface proteins LPxTG domain-containing protein" evidence="4">
    <location>
        <begin position="32"/>
        <end position="726"/>
    </location>
</feature>
<evidence type="ECO:0000256" key="2">
    <source>
        <dbReference type="SAM" id="MobiDB-lite"/>
    </source>
</evidence>
<dbReference type="PATRIC" id="fig|698955.3.peg.704"/>
<protein>
    <recommendedName>
        <fullName evidence="7">Gram-positive cocci surface proteins LPxTG domain-containing protein</fullName>
    </recommendedName>
</protein>
<keyword evidence="3" id="KW-0812">Transmembrane</keyword>
<evidence type="ECO:0000313" key="6">
    <source>
        <dbReference type="Proteomes" id="UP000005936"/>
    </source>
</evidence>
<dbReference type="Gene3D" id="2.60.40.4270">
    <property type="entry name" value="Listeria-Bacteroides repeat domain"/>
    <property type="match status" value="1"/>
</dbReference>
<evidence type="ECO:0008006" key="7">
    <source>
        <dbReference type="Google" id="ProtNLM"/>
    </source>
</evidence>
<feature type="compositionally biased region" description="Pro residues" evidence="2">
    <location>
        <begin position="581"/>
        <end position="609"/>
    </location>
</feature>
<feature type="compositionally biased region" description="Basic and acidic residues" evidence="2">
    <location>
        <begin position="94"/>
        <end position="110"/>
    </location>
</feature>
<dbReference type="AlphaFoldDB" id="I4LT83"/>
<gene>
    <name evidence="5" type="ORF">CGSMWGv55152_03577</name>
</gene>
<evidence type="ECO:0000256" key="1">
    <source>
        <dbReference type="ARBA" id="ARBA00004196"/>
    </source>
</evidence>
<evidence type="ECO:0000256" key="3">
    <source>
        <dbReference type="SAM" id="Phobius"/>
    </source>
</evidence>
<comment type="subcellular location">
    <subcellularLocation>
        <location evidence="1">Cell envelope</location>
    </subcellularLocation>
</comment>
<dbReference type="PANTHER" id="PTHR48148">
    <property type="entry name" value="KERATINOCYTE PROLINE-RICH PROTEIN"/>
    <property type="match status" value="1"/>
</dbReference>
<dbReference type="InterPro" id="IPR013378">
    <property type="entry name" value="InlB-like_B-rpt"/>
</dbReference>
<evidence type="ECO:0000313" key="5">
    <source>
        <dbReference type="EMBL" id="EIK80173.1"/>
    </source>
</evidence>
<dbReference type="PANTHER" id="PTHR48148:SF3">
    <property type="entry name" value="KERATINOCYTE PROLINE-RICH PROTEIN"/>
    <property type="match status" value="1"/>
</dbReference>
<accession>I4LT83</accession>
<feature type="region of interest" description="Disordered" evidence="2">
    <location>
        <begin position="578"/>
        <end position="634"/>
    </location>
</feature>
<comment type="caution">
    <text evidence="5">The sequence shown here is derived from an EMBL/GenBank/DDBJ whole genome shotgun (WGS) entry which is preliminary data.</text>
</comment>
<dbReference type="GO" id="GO:0030313">
    <property type="term" value="C:cell envelope"/>
    <property type="evidence" value="ECO:0007669"/>
    <property type="project" value="UniProtKB-SubCell"/>
</dbReference>
<dbReference type="EMBL" id="ADEQ01000010">
    <property type="protein sequence ID" value="EIK80173.1"/>
    <property type="molecule type" value="Genomic_DNA"/>
</dbReference>
<proteinExistence type="predicted"/>
<keyword evidence="3" id="KW-1133">Transmembrane helix</keyword>